<dbReference type="AlphaFoldDB" id="A0A1T5M4D1"/>
<evidence type="ECO:0000256" key="1">
    <source>
        <dbReference type="SAM" id="Coils"/>
    </source>
</evidence>
<organism evidence="2 3">
    <name type="scientific">Maledivibacter halophilus</name>
    <dbReference type="NCBI Taxonomy" id="36842"/>
    <lineage>
        <taxon>Bacteria</taxon>
        <taxon>Bacillati</taxon>
        <taxon>Bacillota</taxon>
        <taxon>Clostridia</taxon>
        <taxon>Peptostreptococcales</taxon>
        <taxon>Caminicellaceae</taxon>
        <taxon>Maledivibacter</taxon>
    </lineage>
</organism>
<name>A0A1T5M4D1_9FIRM</name>
<keyword evidence="1" id="KW-0175">Coiled coil</keyword>
<accession>A0A1T5M4D1</accession>
<dbReference type="InterPro" id="IPR013324">
    <property type="entry name" value="RNA_pol_sigma_r3/r4-like"/>
</dbReference>
<keyword evidence="3" id="KW-1185">Reference proteome</keyword>
<dbReference type="EMBL" id="FUZT01000010">
    <property type="protein sequence ID" value="SKC82995.1"/>
    <property type="molecule type" value="Genomic_DNA"/>
</dbReference>
<evidence type="ECO:0000313" key="3">
    <source>
        <dbReference type="Proteomes" id="UP000190285"/>
    </source>
</evidence>
<dbReference type="Proteomes" id="UP000190285">
    <property type="component" value="Unassembled WGS sequence"/>
</dbReference>
<dbReference type="SUPFAM" id="SSF88659">
    <property type="entry name" value="Sigma3 and sigma4 domains of RNA polymerase sigma factors"/>
    <property type="match status" value="1"/>
</dbReference>
<evidence type="ECO:0000313" key="2">
    <source>
        <dbReference type="EMBL" id="SKC82995.1"/>
    </source>
</evidence>
<feature type="coiled-coil region" evidence="1">
    <location>
        <begin position="80"/>
        <end position="107"/>
    </location>
</feature>
<evidence type="ECO:0008006" key="4">
    <source>
        <dbReference type="Google" id="ProtNLM"/>
    </source>
</evidence>
<dbReference type="RefSeq" id="WP_079493768.1">
    <property type="nucleotide sequence ID" value="NZ_FUZT01000010.1"/>
</dbReference>
<gene>
    <name evidence="2" type="ORF">SAMN02194393_03795</name>
</gene>
<sequence length="159" mass="18671">MIKAKKEYYKMAEECLKSYNLVVAHVEELKRELKEIDMEDGIKAINYLSSKTSPTNKIEKVVEDTAISNITRKDLVLKQIELYEYKISKIEEAINSLEEKEQKIIESKYIQGNQWYIVAHEENYSEKWCKKIRNTAINKLTLVLYGKEALIESKFLEAI</sequence>
<reference evidence="3" key="1">
    <citation type="submission" date="2017-02" db="EMBL/GenBank/DDBJ databases">
        <authorList>
            <person name="Varghese N."/>
            <person name="Submissions S."/>
        </authorList>
    </citation>
    <scope>NUCLEOTIDE SEQUENCE [LARGE SCALE GENOMIC DNA]</scope>
    <source>
        <strain evidence="3">M1</strain>
    </source>
</reference>
<dbReference type="OrthoDB" id="1706986at2"/>
<protein>
    <recommendedName>
        <fullName evidence="4">Phage transcriptional activator, RinA family</fullName>
    </recommendedName>
</protein>
<proteinExistence type="predicted"/>
<dbReference type="STRING" id="36842.SAMN02194393_03795"/>